<name>A0ABQ0Q2P1_9PROT</name>
<sequence>MPALCAAVCDTRRQAMIDAFEDTAPSGDDLTDYDRSHIKLYMRLLDAATDGADWREAVEILFGIDPTREPERARHVHDSHLARARWMTHTGYKHLLRLPRD</sequence>
<dbReference type="EMBL" id="BAPV01000012">
    <property type="protein sequence ID" value="GBQ88497.1"/>
    <property type="molecule type" value="Genomic_DNA"/>
</dbReference>
<dbReference type="Proteomes" id="UP001062776">
    <property type="component" value="Unassembled WGS sequence"/>
</dbReference>
<evidence type="ECO:0000259" key="1">
    <source>
        <dbReference type="Pfam" id="PF10074"/>
    </source>
</evidence>
<feature type="domain" description="T6SS Transcription factor RovC-like DNA binding" evidence="1">
    <location>
        <begin position="23"/>
        <end position="97"/>
    </location>
</feature>
<dbReference type="Pfam" id="PF10074">
    <property type="entry name" value="RovC_DNA-bd"/>
    <property type="match status" value="1"/>
</dbReference>
<comment type="caution">
    <text evidence="2">The sequence shown here is derived from an EMBL/GenBank/DDBJ whole genome shotgun (WGS) entry which is preliminary data.</text>
</comment>
<dbReference type="InterPro" id="IPR018754">
    <property type="entry name" value="RovC-like_DNA-bd"/>
</dbReference>
<reference evidence="2" key="1">
    <citation type="submission" date="2013-04" db="EMBL/GenBank/DDBJ databases">
        <title>The genome sequencing project of 58 acetic acid bacteria.</title>
        <authorList>
            <person name="Okamoto-Kainuma A."/>
            <person name="Ishikawa M."/>
            <person name="Umino S."/>
            <person name="Koizumi Y."/>
            <person name="Shiwa Y."/>
            <person name="Yoshikawa H."/>
            <person name="Matsutani M."/>
            <person name="Matsushita K."/>
        </authorList>
    </citation>
    <scope>NUCLEOTIDE SEQUENCE</scope>
    <source>
        <strain evidence="2">NRIC 0535</strain>
    </source>
</reference>
<accession>A0ABQ0Q2P1</accession>
<proteinExistence type="predicted"/>
<gene>
    <name evidence="2" type="ORF">AA0535_1555</name>
</gene>
<keyword evidence="3" id="KW-1185">Reference proteome</keyword>
<protein>
    <recommendedName>
        <fullName evidence="1">T6SS Transcription factor RovC-like DNA binding domain-containing protein</fullName>
    </recommendedName>
</protein>
<evidence type="ECO:0000313" key="2">
    <source>
        <dbReference type="EMBL" id="GBQ88497.1"/>
    </source>
</evidence>
<evidence type="ECO:0000313" key="3">
    <source>
        <dbReference type="Proteomes" id="UP001062776"/>
    </source>
</evidence>
<organism evidence="2 3">
    <name type="scientific">Asaia krungthepensis NRIC 0535</name>
    <dbReference type="NCBI Taxonomy" id="1307925"/>
    <lineage>
        <taxon>Bacteria</taxon>
        <taxon>Pseudomonadati</taxon>
        <taxon>Pseudomonadota</taxon>
        <taxon>Alphaproteobacteria</taxon>
        <taxon>Acetobacterales</taxon>
        <taxon>Acetobacteraceae</taxon>
        <taxon>Asaia</taxon>
    </lineage>
</organism>